<dbReference type="Pfam" id="PF13649">
    <property type="entry name" value="Methyltransf_25"/>
    <property type="match status" value="1"/>
</dbReference>
<gene>
    <name evidence="2" type="ORF">GCM10023330_30230</name>
</gene>
<dbReference type="SUPFAM" id="SSF53335">
    <property type="entry name" value="S-adenosyl-L-methionine-dependent methyltransferases"/>
    <property type="match status" value="1"/>
</dbReference>
<evidence type="ECO:0000313" key="2">
    <source>
        <dbReference type="EMBL" id="GAA4819467.1"/>
    </source>
</evidence>
<comment type="caution">
    <text evidence="2">The sequence shown here is derived from an EMBL/GenBank/DDBJ whole genome shotgun (WGS) entry which is preliminary data.</text>
</comment>
<dbReference type="InterPro" id="IPR029063">
    <property type="entry name" value="SAM-dependent_MTases_sf"/>
</dbReference>
<reference evidence="3" key="1">
    <citation type="journal article" date="2019" name="Int. J. Syst. Evol. Microbiol.">
        <title>The Global Catalogue of Microorganisms (GCM) 10K type strain sequencing project: providing services to taxonomists for standard genome sequencing and annotation.</title>
        <authorList>
            <consortium name="The Broad Institute Genomics Platform"/>
            <consortium name="The Broad Institute Genome Sequencing Center for Infectious Disease"/>
            <person name="Wu L."/>
            <person name="Ma J."/>
        </authorList>
    </citation>
    <scope>NUCLEOTIDE SEQUENCE [LARGE SCALE GENOMIC DNA]</scope>
    <source>
        <strain evidence="3">JCM 18325</strain>
    </source>
</reference>
<evidence type="ECO:0000259" key="1">
    <source>
        <dbReference type="Pfam" id="PF13649"/>
    </source>
</evidence>
<evidence type="ECO:0000313" key="3">
    <source>
        <dbReference type="Proteomes" id="UP001501433"/>
    </source>
</evidence>
<protein>
    <recommendedName>
        <fullName evidence="1">Methyltransferase domain-containing protein</fullName>
    </recommendedName>
</protein>
<accession>A0ABP9CVP1</accession>
<organism evidence="2 3">
    <name type="scientific">Litoribaculum gwangyangense</name>
    <dbReference type="NCBI Taxonomy" id="1130722"/>
    <lineage>
        <taxon>Bacteria</taxon>
        <taxon>Pseudomonadati</taxon>
        <taxon>Bacteroidota</taxon>
        <taxon>Flavobacteriia</taxon>
        <taxon>Flavobacteriales</taxon>
        <taxon>Flavobacteriaceae</taxon>
        <taxon>Litoribaculum</taxon>
    </lineage>
</organism>
<feature type="domain" description="Methyltransferase" evidence="1">
    <location>
        <begin position="120"/>
        <end position="211"/>
    </location>
</feature>
<dbReference type="RefSeq" id="WP_345278352.1">
    <property type="nucleotide sequence ID" value="NZ_BAABJW010000018.1"/>
</dbReference>
<sequence>MKIVQKVKTRLKYSLGVFFIFLQPKYANNLFEKSISFNMRLPLKDRLMREVLLKKYKNRKDFETLSKIHKNYWTNRGNEYFSSQYNNKTLEGFFIPECSFILDILEKKIESVNEKYTTLVEIGTGDGSVLKYLSNRFPAINKFIGIDLSESQIYHNKEKFKNNKNLEFISNDGVEWIKENGQSNSIILTSRGVLEYFTQDRLEELFKELSTIGKIIFIAIEPTATNHDFSINPNSQIYGYENSFSHNYAQLFEDCGFTIWHQSKKLFSPEIYFNFFGAETN</sequence>
<dbReference type="Gene3D" id="3.40.50.150">
    <property type="entry name" value="Vaccinia Virus protein VP39"/>
    <property type="match status" value="1"/>
</dbReference>
<proteinExistence type="predicted"/>
<name>A0ABP9CVP1_9FLAO</name>
<keyword evidence="3" id="KW-1185">Reference proteome</keyword>
<dbReference type="EMBL" id="BAABJW010000018">
    <property type="protein sequence ID" value="GAA4819467.1"/>
    <property type="molecule type" value="Genomic_DNA"/>
</dbReference>
<dbReference type="InterPro" id="IPR041698">
    <property type="entry name" value="Methyltransf_25"/>
</dbReference>
<dbReference type="Proteomes" id="UP001501433">
    <property type="component" value="Unassembled WGS sequence"/>
</dbReference>